<proteinExistence type="predicted"/>
<gene>
    <name evidence="1" type="ORF">HF519_08285</name>
</gene>
<dbReference type="EMBL" id="JAAXKZ010000020">
    <property type="protein sequence ID" value="NMH91583.1"/>
    <property type="molecule type" value="Genomic_DNA"/>
</dbReference>
<evidence type="ECO:0000313" key="1">
    <source>
        <dbReference type="EMBL" id="NMH91583.1"/>
    </source>
</evidence>
<accession>A0A848DGC1</accession>
<keyword evidence="2" id="KW-1185">Reference proteome</keyword>
<comment type="caution">
    <text evidence="1">The sequence shown here is derived from an EMBL/GenBank/DDBJ whole genome shotgun (WGS) entry which is preliminary data.</text>
</comment>
<protein>
    <recommendedName>
        <fullName evidence="3">N-acetyltransferase domain-containing protein</fullName>
    </recommendedName>
</protein>
<sequence length="110" mass="11779">MNTAPTGVARLHPEHDTRVAEALLHLQIAAYRVEAALIGSPAIPGLTDTVDALRGAGSTWFGVVESGGRADAPARRLYESAGFRGAGHTEVEPGLWISHYAWEPPQPRRT</sequence>
<evidence type="ECO:0000313" key="2">
    <source>
        <dbReference type="Proteomes" id="UP000586918"/>
    </source>
</evidence>
<name>A0A848DGC1_9PSEU</name>
<organism evidence="1 2">
    <name type="scientific">Pseudonocardia bannensis</name>
    <dbReference type="NCBI Taxonomy" id="630973"/>
    <lineage>
        <taxon>Bacteria</taxon>
        <taxon>Bacillati</taxon>
        <taxon>Actinomycetota</taxon>
        <taxon>Actinomycetes</taxon>
        <taxon>Pseudonocardiales</taxon>
        <taxon>Pseudonocardiaceae</taxon>
        <taxon>Pseudonocardia</taxon>
    </lineage>
</organism>
<evidence type="ECO:0008006" key="3">
    <source>
        <dbReference type="Google" id="ProtNLM"/>
    </source>
</evidence>
<reference evidence="1 2" key="1">
    <citation type="submission" date="2020-04" db="EMBL/GenBank/DDBJ databases">
        <authorList>
            <person name="Klaysubun C."/>
            <person name="Duangmal K."/>
            <person name="Lipun K."/>
        </authorList>
    </citation>
    <scope>NUCLEOTIDE SEQUENCE [LARGE SCALE GENOMIC DNA]</scope>
    <source>
        <strain evidence="1 2">DSM 45300</strain>
    </source>
</reference>
<dbReference type="RefSeq" id="WP_169411830.1">
    <property type="nucleotide sequence ID" value="NZ_JAAXKZ010000020.1"/>
</dbReference>
<dbReference type="AlphaFoldDB" id="A0A848DGC1"/>
<dbReference type="Proteomes" id="UP000586918">
    <property type="component" value="Unassembled WGS sequence"/>
</dbReference>